<dbReference type="Pfam" id="PF01582">
    <property type="entry name" value="TIR"/>
    <property type="match status" value="1"/>
</dbReference>
<evidence type="ECO:0000256" key="1">
    <source>
        <dbReference type="ARBA" id="ARBA00023027"/>
    </source>
</evidence>
<dbReference type="EMBL" id="JARAOO010000009">
    <property type="protein sequence ID" value="KAJ7957262.1"/>
    <property type="molecule type" value="Genomic_DNA"/>
</dbReference>
<dbReference type="PROSITE" id="PS50104">
    <property type="entry name" value="TIR"/>
    <property type="match status" value="1"/>
</dbReference>
<sequence>MTELVIDSSAGKWNYHVFLSFRGEDIRNNFLGHLYAELTRKGINTFRDNKELKGGEEISPTLLKAIRESKISIVVFSENYASSTWCLEELVNILQCRKDKNQLVLPVFFYVEPTDVRNQKGTFGEAIADHEKRFGKNNDKVNNWKRALVDAAGLTGLELKHG</sequence>
<comment type="caution">
    <text evidence="3">The sequence shown here is derived from an EMBL/GenBank/DDBJ whole genome shotgun (WGS) entry which is preliminary data.</text>
</comment>
<protein>
    <submittedName>
        <fullName evidence="3">TIR-NBS resistance protein</fullName>
    </submittedName>
</protein>
<proteinExistence type="predicted"/>
<dbReference type="Proteomes" id="UP001163823">
    <property type="component" value="Chromosome 9"/>
</dbReference>
<evidence type="ECO:0000259" key="2">
    <source>
        <dbReference type="PROSITE" id="PS50104"/>
    </source>
</evidence>
<dbReference type="AlphaFoldDB" id="A0AAD7LFX9"/>
<dbReference type="PANTHER" id="PTHR32009">
    <property type="entry name" value="TMV RESISTANCE PROTEIN N-LIKE"/>
    <property type="match status" value="1"/>
</dbReference>
<reference evidence="3" key="1">
    <citation type="journal article" date="2023" name="Science">
        <title>Elucidation of the pathway for biosynthesis of saponin adjuvants from the soapbark tree.</title>
        <authorList>
            <person name="Reed J."/>
            <person name="Orme A."/>
            <person name="El-Demerdash A."/>
            <person name="Owen C."/>
            <person name="Martin L.B.B."/>
            <person name="Misra R.C."/>
            <person name="Kikuchi S."/>
            <person name="Rejzek M."/>
            <person name="Martin A.C."/>
            <person name="Harkess A."/>
            <person name="Leebens-Mack J."/>
            <person name="Louveau T."/>
            <person name="Stephenson M.J."/>
            <person name="Osbourn A."/>
        </authorList>
    </citation>
    <scope>NUCLEOTIDE SEQUENCE</scope>
    <source>
        <strain evidence="3">S10</strain>
    </source>
</reference>
<name>A0AAD7LFX9_QUISA</name>
<organism evidence="3 4">
    <name type="scientific">Quillaja saponaria</name>
    <name type="common">Soap bark tree</name>
    <dbReference type="NCBI Taxonomy" id="32244"/>
    <lineage>
        <taxon>Eukaryota</taxon>
        <taxon>Viridiplantae</taxon>
        <taxon>Streptophyta</taxon>
        <taxon>Embryophyta</taxon>
        <taxon>Tracheophyta</taxon>
        <taxon>Spermatophyta</taxon>
        <taxon>Magnoliopsida</taxon>
        <taxon>eudicotyledons</taxon>
        <taxon>Gunneridae</taxon>
        <taxon>Pentapetalae</taxon>
        <taxon>rosids</taxon>
        <taxon>fabids</taxon>
        <taxon>Fabales</taxon>
        <taxon>Quillajaceae</taxon>
        <taxon>Quillaja</taxon>
    </lineage>
</organism>
<dbReference type="KEGG" id="qsa:O6P43_023586"/>
<dbReference type="InterPro" id="IPR035897">
    <property type="entry name" value="Toll_tir_struct_dom_sf"/>
</dbReference>
<feature type="domain" description="TIR" evidence="2">
    <location>
        <begin position="13"/>
        <end position="162"/>
    </location>
</feature>
<keyword evidence="1" id="KW-0520">NAD</keyword>
<accession>A0AAD7LFX9</accession>
<gene>
    <name evidence="3" type="ORF">O6P43_023586</name>
</gene>
<dbReference type="InterPro" id="IPR000157">
    <property type="entry name" value="TIR_dom"/>
</dbReference>
<evidence type="ECO:0000313" key="3">
    <source>
        <dbReference type="EMBL" id="KAJ7957262.1"/>
    </source>
</evidence>
<keyword evidence="4" id="KW-1185">Reference proteome</keyword>
<evidence type="ECO:0000313" key="4">
    <source>
        <dbReference type="Proteomes" id="UP001163823"/>
    </source>
</evidence>
<dbReference type="Gene3D" id="3.40.50.10140">
    <property type="entry name" value="Toll/interleukin-1 receptor homology (TIR) domain"/>
    <property type="match status" value="1"/>
</dbReference>
<dbReference type="SMART" id="SM00255">
    <property type="entry name" value="TIR"/>
    <property type="match status" value="1"/>
</dbReference>
<dbReference type="GO" id="GO:0007165">
    <property type="term" value="P:signal transduction"/>
    <property type="evidence" value="ECO:0007669"/>
    <property type="project" value="InterPro"/>
</dbReference>
<dbReference type="PANTHER" id="PTHR32009:SF155">
    <property type="entry name" value="DISEASE RESISTANCE PROTEIN (TIR-NBS-LRR CLASS)"/>
    <property type="match status" value="1"/>
</dbReference>
<dbReference type="SUPFAM" id="SSF52200">
    <property type="entry name" value="Toll/Interleukin receptor TIR domain"/>
    <property type="match status" value="1"/>
</dbReference>
<dbReference type="FunFam" id="3.40.50.10140:FF:000007">
    <property type="entry name" value="Disease resistance protein (TIR-NBS-LRR class)"/>
    <property type="match status" value="1"/>
</dbReference>